<reference evidence="7" key="1">
    <citation type="submission" date="2024-07" db="EMBL/GenBank/DDBJ databases">
        <title>Halotolerant mesophilic bacterium Ornithinibacillus sp. 4-3, sp. nov., isolated from soil.</title>
        <authorList>
            <person name="Sidarenka A.V."/>
            <person name="Guliayeva D.E."/>
            <person name="Leanovich S.I."/>
            <person name="Hileuskaya K.S."/>
            <person name="Akhremchuk A.E."/>
            <person name="Sikolenko M.A."/>
            <person name="Valentovich L.N."/>
        </authorList>
    </citation>
    <scope>NUCLEOTIDE SEQUENCE</scope>
    <source>
        <strain evidence="7">4-3</strain>
    </source>
</reference>
<feature type="transmembrane region" description="Helical" evidence="5">
    <location>
        <begin position="102"/>
        <end position="123"/>
    </location>
</feature>
<name>A0AB39HM66_9BACI</name>
<organism evidence="7">
    <name type="scientific">Ornithinibacillus sp. 4-3</name>
    <dbReference type="NCBI Taxonomy" id="3231488"/>
    <lineage>
        <taxon>Bacteria</taxon>
        <taxon>Bacillati</taxon>
        <taxon>Bacillota</taxon>
        <taxon>Bacilli</taxon>
        <taxon>Bacillales</taxon>
        <taxon>Bacillaceae</taxon>
        <taxon>Ornithinibacillus</taxon>
    </lineage>
</organism>
<dbReference type="SUPFAM" id="SSF141322">
    <property type="entry name" value="NfeD domain-like"/>
    <property type="match status" value="1"/>
</dbReference>
<dbReference type="InterPro" id="IPR052165">
    <property type="entry name" value="Membrane_assoc_protease"/>
</dbReference>
<feature type="transmembrane region" description="Helical" evidence="5">
    <location>
        <begin position="53"/>
        <end position="70"/>
    </location>
</feature>
<proteinExistence type="predicted"/>
<dbReference type="Pfam" id="PF01957">
    <property type="entry name" value="NfeD"/>
    <property type="match status" value="1"/>
</dbReference>
<evidence type="ECO:0000259" key="6">
    <source>
        <dbReference type="Pfam" id="PF01957"/>
    </source>
</evidence>
<evidence type="ECO:0000256" key="3">
    <source>
        <dbReference type="ARBA" id="ARBA00022989"/>
    </source>
</evidence>
<feature type="transmembrane region" description="Helical" evidence="5">
    <location>
        <begin position="77"/>
        <end position="96"/>
    </location>
</feature>
<sequence length="212" mass="23173">MDWLLQDPMAMLITGLGTLFLFGEILVNMRAIFALLGIGTMTFYFTTYAETESLTLMIIIYLIGLALIIIDGKFINDGTIGTIGIVSVLIAVALSAPNLTAGLYAVIGVLLGAGASFLLLKIFKTRKRKLWSKLTLSDRLTSEAGYSSMNEEYKALVGQEGVSLTDLRPIGTIRIDGKEYSGISNAEWIEKDTPIRVEEVDGTRILVRKINS</sequence>
<comment type="subcellular location">
    <subcellularLocation>
        <location evidence="1">Membrane</location>
        <topology evidence="1">Multi-pass membrane protein</topology>
    </subcellularLocation>
</comment>
<accession>A0AB39HM66</accession>
<keyword evidence="2 5" id="KW-0812">Transmembrane</keyword>
<evidence type="ECO:0000256" key="1">
    <source>
        <dbReference type="ARBA" id="ARBA00004141"/>
    </source>
</evidence>
<feature type="domain" description="NfeD-like C-terminal" evidence="6">
    <location>
        <begin position="154"/>
        <end position="209"/>
    </location>
</feature>
<gene>
    <name evidence="7" type="ORF">AB4Y30_10010</name>
</gene>
<keyword evidence="3 5" id="KW-1133">Transmembrane helix</keyword>
<feature type="transmembrane region" description="Helical" evidence="5">
    <location>
        <begin position="12"/>
        <end position="33"/>
    </location>
</feature>
<dbReference type="GO" id="GO:0005886">
    <property type="term" value="C:plasma membrane"/>
    <property type="evidence" value="ECO:0007669"/>
    <property type="project" value="TreeGrafter"/>
</dbReference>
<evidence type="ECO:0000256" key="4">
    <source>
        <dbReference type="ARBA" id="ARBA00023136"/>
    </source>
</evidence>
<evidence type="ECO:0000313" key="7">
    <source>
        <dbReference type="EMBL" id="XDK31364.1"/>
    </source>
</evidence>
<evidence type="ECO:0000256" key="5">
    <source>
        <dbReference type="SAM" id="Phobius"/>
    </source>
</evidence>
<keyword evidence="4 5" id="KW-0472">Membrane</keyword>
<dbReference type="InterPro" id="IPR002810">
    <property type="entry name" value="NfeD-like_C"/>
</dbReference>
<evidence type="ECO:0000256" key="2">
    <source>
        <dbReference type="ARBA" id="ARBA00022692"/>
    </source>
</evidence>
<dbReference type="Gene3D" id="2.40.50.140">
    <property type="entry name" value="Nucleic acid-binding proteins"/>
    <property type="match status" value="1"/>
</dbReference>
<dbReference type="PANTHER" id="PTHR33507:SF3">
    <property type="entry name" value="INNER MEMBRANE PROTEIN YBBJ"/>
    <property type="match status" value="1"/>
</dbReference>
<protein>
    <submittedName>
        <fullName evidence="7">NfeD family protein</fullName>
    </submittedName>
</protein>
<dbReference type="PANTHER" id="PTHR33507">
    <property type="entry name" value="INNER MEMBRANE PROTEIN YBBJ"/>
    <property type="match status" value="1"/>
</dbReference>
<dbReference type="AlphaFoldDB" id="A0AB39HM66"/>
<dbReference type="RefSeq" id="WP_368652091.1">
    <property type="nucleotide sequence ID" value="NZ_CP162599.1"/>
</dbReference>
<dbReference type="EMBL" id="CP162599">
    <property type="protein sequence ID" value="XDK31364.1"/>
    <property type="molecule type" value="Genomic_DNA"/>
</dbReference>
<dbReference type="InterPro" id="IPR012340">
    <property type="entry name" value="NA-bd_OB-fold"/>
</dbReference>